<dbReference type="Gene3D" id="2.70.20.10">
    <property type="entry name" value="Topoisomerase I, domain 3"/>
    <property type="match status" value="1"/>
</dbReference>
<dbReference type="SUPFAM" id="SSF56712">
    <property type="entry name" value="Prokaryotic type I DNA topoisomerase"/>
    <property type="match status" value="1"/>
</dbReference>
<evidence type="ECO:0000256" key="10">
    <source>
        <dbReference type="HAMAP-Rule" id="MF_00952"/>
    </source>
</evidence>
<dbReference type="InterPro" id="IPR013497">
    <property type="entry name" value="Topo_IA_cen"/>
</dbReference>
<dbReference type="GO" id="GO:0003677">
    <property type="term" value="F:DNA binding"/>
    <property type="evidence" value="ECO:0007669"/>
    <property type="project" value="UniProtKB-KW"/>
</dbReference>
<feature type="site" description="Interaction with DNA" evidence="10">
    <location>
        <position position="300"/>
    </location>
</feature>
<dbReference type="RefSeq" id="WP_141483581.1">
    <property type="nucleotide sequence ID" value="NZ_SMDN01000001.1"/>
</dbReference>
<keyword evidence="8 10" id="KW-0238">DNA-binding</keyword>
<proteinExistence type="inferred from homology"/>
<dbReference type="PROSITE" id="PS52039">
    <property type="entry name" value="TOPO_IA_2"/>
    <property type="match status" value="1"/>
</dbReference>
<dbReference type="Pfam" id="PF01131">
    <property type="entry name" value="Topoisom_bac"/>
    <property type="match status" value="1"/>
</dbReference>
<evidence type="ECO:0000256" key="3">
    <source>
        <dbReference type="ARBA" id="ARBA00022723"/>
    </source>
</evidence>
<dbReference type="Pfam" id="PF01751">
    <property type="entry name" value="Toprim"/>
    <property type="match status" value="1"/>
</dbReference>
<feature type="site" description="Interaction with DNA" evidence="10">
    <location>
        <position position="144"/>
    </location>
</feature>
<evidence type="ECO:0000256" key="2">
    <source>
        <dbReference type="ARBA" id="ARBA00009446"/>
    </source>
</evidence>
<dbReference type="Gene3D" id="3.40.50.140">
    <property type="match status" value="1"/>
</dbReference>
<dbReference type="EMBL" id="SMDN01000001">
    <property type="protein sequence ID" value="TQC54169.1"/>
    <property type="molecule type" value="Genomic_DNA"/>
</dbReference>
<keyword evidence="3" id="KW-0479">Metal-binding</keyword>
<name>A0A507SQW1_9BACT</name>
<dbReference type="InterPro" id="IPR013824">
    <property type="entry name" value="Topo_IA_cen_sub1"/>
</dbReference>
<keyword evidence="5" id="KW-0862">Zinc</keyword>
<keyword evidence="4" id="KW-0863">Zinc-finger</keyword>
<feature type="site" description="Interaction with DNA" evidence="10">
    <location>
        <position position="482"/>
    </location>
</feature>
<feature type="active site" description="O-(5'-phospho-DNA)-tyrosine intermediate" evidence="10">
    <location>
        <position position="298"/>
    </location>
</feature>
<evidence type="ECO:0000259" key="11">
    <source>
        <dbReference type="PROSITE" id="PS50880"/>
    </source>
</evidence>
<dbReference type="GO" id="GO:0008270">
    <property type="term" value="F:zinc ion binding"/>
    <property type="evidence" value="ECO:0007669"/>
    <property type="project" value="UniProtKB-KW"/>
</dbReference>
<feature type="domain" description="Topo IA-type catalytic" evidence="12">
    <location>
        <begin position="134"/>
        <end position="550"/>
    </location>
</feature>
<accession>A0A507SQW1</accession>
<dbReference type="HAMAP" id="MF_00952">
    <property type="entry name" value="Topoisom_1_prok"/>
    <property type="match status" value="1"/>
</dbReference>
<organism evidence="13 14">
    <name type="scientific">Mycoplasmopsis mucosicanis</name>
    <dbReference type="NCBI Taxonomy" id="458208"/>
    <lineage>
        <taxon>Bacteria</taxon>
        <taxon>Bacillati</taxon>
        <taxon>Mycoplasmatota</taxon>
        <taxon>Mycoplasmoidales</taxon>
        <taxon>Metamycoplasmataceae</taxon>
        <taxon>Mycoplasmopsis</taxon>
    </lineage>
</organism>
<dbReference type="AlphaFoldDB" id="A0A507SQW1"/>
<dbReference type="Gene3D" id="3.30.65.10">
    <property type="entry name" value="Bacterial Topoisomerase I, domain 1"/>
    <property type="match status" value="1"/>
</dbReference>
<dbReference type="CDD" id="cd00186">
    <property type="entry name" value="TOP1Ac"/>
    <property type="match status" value="1"/>
</dbReference>
<keyword evidence="14" id="KW-1185">Reference proteome</keyword>
<evidence type="ECO:0000256" key="9">
    <source>
        <dbReference type="ARBA" id="ARBA00023235"/>
    </source>
</evidence>
<feature type="site" description="Interaction with DNA" evidence="10">
    <location>
        <position position="145"/>
    </location>
</feature>
<protein>
    <recommendedName>
        <fullName evidence="10">DNA topoisomerase 1</fullName>
        <ecNumber evidence="10">5.6.2.1</ecNumber>
    </recommendedName>
    <alternativeName>
        <fullName evidence="10">DNA topoisomerase I</fullName>
    </alternativeName>
</protein>
<gene>
    <name evidence="10 13" type="primary">topA</name>
    <name evidence="13" type="ORF">E1I18_00115</name>
</gene>
<comment type="function">
    <text evidence="10">Releases the supercoiling and torsional tension of DNA, which is introduced during the DNA replication and transcription, by transiently cleaving and rejoining one strand of the DNA duplex. Introduces a single-strand break via transesterification at a target site in duplex DNA. The scissile phosphodiester is attacked by the catalytic tyrosine of the enzyme, resulting in the formation of a DNA-(5'-phosphotyrosyl)-enzyme intermediate and the expulsion of a 3'-OH DNA strand. The free DNA strand then undergoes passage around the unbroken strand, thus removing DNA supercoils. Finally, in the religation step, the DNA 3'-OH attacks the covalent intermediate to expel the active-site tyrosine and restore the DNA phosphodiester backbone.</text>
</comment>
<feature type="site" description="Interaction with DNA" evidence="10">
    <location>
        <position position="32"/>
    </location>
</feature>
<dbReference type="Proteomes" id="UP000320801">
    <property type="component" value="Unassembled WGS sequence"/>
</dbReference>
<comment type="caution">
    <text evidence="13">The sequence shown here is derived from an EMBL/GenBank/DDBJ whole genome shotgun (WGS) entry which is preliminary data.</text>
</comment>
<dbReference type="Pfam" id="PF01396">
    <property type="entry name" value="Zn_ribbon_Top1"/>
    <property type="match status" value="1"/>
</dbReference>
<comment type="catalytic activity">
    <reaction evidence="1 10">
        <text>ATP-independent breakage of single-stranded DNA, followed by passage and rejoining.</text>
        <dbReference type="EC" id="5.6.2.1"/>
    </reaction>
</comment>
<dbReference type="CDD" id="cd03363">
    <property type="entry name" value="TOPRIM_TopoIA_TopoI"/>
    <property type="match status" value="1"/>
</dbReference>
<dbReference type="GO" id="GO:0006265">
    <property type="term" value="P:DNA topological change"/>
    <property type="evidence" value="ECO:0007669"/>
    <property type="project" value="UniProtKB-UniRule"/>
</dbReference>
<keyword evidence="9 10" id="KW-0413">Isomerase</keyword>
<keyword evidence="6" id="KW-0460">Magnesium</keyword>
<dbReference type="InterPro" id="IPR013826">
    <property type="entry name" value="Topo_IA_cen_sub3"/>
</dbReference>
<dbReference type="InterPro" id="IPR000380">
    <property type="entry name" value="Topo_IA"/>
</dbReference>
<dbReference type="SUPFAM" id="SSF57783">
    <property type="entry name" value="Zinc beta-ribbon"/>
    <property type="match status" value="1"/>
</dbReference>
<evidence type="ECO:0000256" key="8">
    <source>
        <dbReference type="ARBA" id="ARBA00023125"/>
    </source>
</evidence>
<dbReference type="PANTHER" id="PTHR42785:SF1">
    <property type="entry name" value="DNA TOPOISOMERASE"/>
    <property type="match status" value="1"/>
</dbReference>
<evidence type="ECO:0000256" key="7">
    <source>
        <dbReference type="ARBA" id="ARBA00023029"/>
    </source>
</evidence>
<evidence type="ECO:0000256" key="1">
    <source>
        <dbReference type="ARBA" id="ARBA00000213"/>
    </source>
</evidence>
<evidence type="ECO:0000259" key="12">
    <source>
        <dbReference type="PROSITE" id="PS52039"/>
    </source>
</evidence>
<dbReference type="SMART" id="SM00437">
    <property type="entry name" value="TOP1Ac"/>
    <property type="match status" value="1"/>
</dbReference>
<dbReference type="GO" id="GO:0003917">
    <property type="term" value="F:DNA topoisomerase type I (single strand cut, ATP-independent) activity"/>
    <property type="evidence" value="ECO:0007669"/>
    <property type="project" value="UniProtKB-UniRule"/>
</dbReference>
<dbReference type="InterPro" id="IPR003601">
    <property type="entry name" value="Topo_IA_2"/>
</dbReference>
<dbReference type="InterPro" id="IPR023405">
    <property type="entry name" value="Topo_IA_core_domain"/>
</dbReference>
<dbReference type="InterPro" id="IPR006171">
    <property type="entry name" value="TOPRIM_dom"/>
</dbReference>
<dbReference type="SMART" id="SM00436">
    <property type="entry name" value="TOP1Bc"/>
    <property type="match status" value="1"/>
</dbReference>
<dbReference type="PROSITE" id="PS50880">
    <property type="entry name" value="TOPRIM"/>
    <property type="match status" value="1"/>
</dbReference>
<evidence type="ECO:0000256" key="6">
    <source>
        <dbReference type="ARBA" id="ARBA00022842"/>
    </source>
</evidence>
<feature type="domain" description="Toprim" evidence="11">
    <location>
        <begin position="2"/>
        <end position="118"/>
    </location>
</feature>
<dbReference type="PRINTS" id="PR00417">
    <property type="entry name" value="PRTPISMRASEI"/>
</dbReference>
<dbReference type="GO" id="GO:0005694">
    <property type="term" value="C:chromosome"/>
    <property type="evidence" value="ECO:0007669"/>
    <property type="project" value="InterPro"/>
</dbReference>
<dbReference type="EC" id="5.6.2.1" evidence="10"/>
<dbReference type="InterPro" id="IPR005733">
    <property type="entry name" value="TopoI_bac-type"/>
</dbReference>
<dbReference type="InterPro" id="IPR028612">
    <property type="entry name" value="Topoisom_1_IA"/>
</dbReference>
<evidence type="ECO:0000256" key="4">
    <source>
        <dbReference type="ARBA" id="ARBA00022771"/>
    </source>
</evidence>
<evidence type="ECO:0000256" key="5">
    <source>
        <dbReference type="ARBA" id="ARBA00022833"/>
    </source>
</evidence>
<comment type="subunit">
    <text evidence="10">Monomer.</text>
</comment>
<dbReference type="Gene3D" id="1.10.460.10">
    <property type="entry name" value="Topoisomerase I, domain 2"/>
    <property type="match status" value="1"/>
</dbReference>
<dbReference type="OrthoDB" id="9804262at2"/>
<dbReference type="NCBIfam" id="TIGR01051">
    <property type="entry name" value="topA_bact"/>
    <property type="match status" value="1"/>
</dbReference>
<comment type="similarity">
    <text evidence="2 10">Belongs to the type IA topoisomerase family.</text>
</comment>
<dbReference type="InterPro" id="IPR003602">
    <property type="entry name" value="Topo_IA_DNA-bd_dom"/>
</dbReference>
<dbReference type="PANTHER" id="PTHR42785">
    <property type="entry name" value="DNA TOPOISOMERASE, TYPE IA, CORE"/>
    <property type="match status" value="1"/>
</dbReference>
<evidence type="ECO:0000313" key="13">
    <source>
        <dbReference type="EMBL" id="TQC54169.1"/>
    </source>
</evidence>
<feature type="region of interest" description="Interaction with DNA" evidence="10">
    <location>
        <begin position="171"/>
        <end position="176"/>
    </location>
</feature>
<comment type="caution">
    <text evidence="10">Lacks conserved residue(s) required for the propagation of feature annotation.</text>
</comment>
<dbReference type="SMART" id="SM00493">
    <property type="entry name" value="TOPRIM"/>
    <property type="match status" value="1"/>
</dbReference>
<dbReference type="Gene3D" id="1.10.290.10">
    <property type="entry name" value="Topoisomerase I, domain 4"/>
    <property type="match status" value="1"/>
</dbReference>
<dbReference type="PROSITE" id="PS00396">
    <property type="entry name" value="TOPO_IA_1"/>
    <property type="match status" value="1"/>
</dbReference>
<dbReference type="InterPro" id="IPR034149">
    <property type="entry name" value="TOPRIM_TopoI"/>
</dbReference>
<dbReference type="InterPro" id="IPR013825">
    <property type="entry name" value="Topo_IA_cen_sub2"/>
</dbReference>
<sequence length="605" mass="68853">MSKLVIVESPNKVETIQKYLGSDYEVMASVGHIMKLSTKTIKGSPIKGVDIAQWEPVYILDSNKNNKATVKKLSNAAKKAEHIYIATDPDREGEAIGEHLVKYLNCLNRYSRIKYNEITKDAILNSIANPLKLDQSLIDAQKARRMLDRIIGFSLSNLLKQKIRNAPTNLSAGRVQSIALKLIVDREREIEAFVPVLYHKAYAQINENIKADYFNDANKSGEKDWIYPEQKAQIEEQMFSLPKSVIVESIKQSKKSIAAITPLKQATLYKKSPFNSSSTQRAAQNLYEGYGDGGLISYPRTDSTRLSQNFIDNARVYIREKFGDEYVAKNIKGFSGDQDAHEAIRPTDITLTPEKAKEKFSLDNYDYQIYKLIYEHTLQALITPPQRMSKTYIFAKENLKFKFIASKILFDGYYVVKGDKEENIDPNFIANQVIDVQEFKITDHQTNPPARYSEGSLIEALDEIKVGRPSTFASTVHIVLDRQYAKNINGALRPTPIGCTVVDKLVKSFPTIIEENYTARVEDALDKIASNEKPYRPVMQDFWDRYSKVFEEAKEKMILTEMPIPYLEEPCELCKSKLVVRVNKKKGTEFAGCSNFPNCRFTKSL</sequence>
<keyword evidence="7 10" id="KW-0799">Topoisomerase</keyword>
<evidence type="ECO:0000313" key="14">
    <source>
        <dbReference type="Proteomes" id="UP000320801"/>
    </source>
</evidence>
<reference evidence="13 14" key="1">
    <citation type="submission" date="2019-03" db="EMBL/GenBank/DDBJ databases">
        <title>Characterization of a novel Mycoplasma cynos real-time PCR assay.</title>
        <authorList>
            <person name="Tallmadge R.L."/>
            <person name="Mitchell P.K."/>
            <person name="Goodman L."/>
        </authorList>
    </citation>
    <scope>NUCLEOTIDE SEQUENCE [LARGE SCALE GENOMIC DNA]</scope>
    <source>
        <strain evidence="13 14">1642</strain>
    </source>
</reference>
<feature type="site" description="Interaction with DNA" evidence="10">
    <location>
        <position position="148"/>
    </location>
</feature>
<dbReference type="InterPro" id="IPR013498">
    <property type="entry name" value="Topo_IA_Znf"/>
</dbReference>
<dbReference type="InterPro" id="IPR023406">
    <property type="entry name" value="Topo_IA_AS"/>
</dbReference>